<dbReference type="Proteomes" id="UP000789405">
    <property type="component" value="Unassembled WGS sequence"/>
</dbReference>
<gene>
    <name evidence="1" type="ORF">DERYTH_LOCUS9705</name>
</gene>
<accession>A0A9N9H1H8</accession>
<evidence type="ECO:0000313" key="2">
    <source>
        <dbReference type="Proteomes" id="UP000789405"/>
    </source>
</evidence>
<reference evidence="1" key="1">
    <citation type="submission" date="2021-06" db="EMBL/GenBank/DDBJ databases">
        <authorList>
            <person name="Kallberg Y."/>
            <person name="Tangrot J."/>
            <person name="Rosling A."/>
        </authorList>
    </citation>
    <scope>NUCLEOTIDE SEQUENCE</scope>
    <source>
        <strain evidence="1">MA453B</strain>
    </source>
</reference>
<dbReference type="OrthoDB" id="2458773at2759"/>
<name>A0A9N9H1H8_9GLOM</name>
<dbReference type="EMBL" id="CAJVPY010005390">
    <property type="protein sequence ID" value="CAG8641955.1"/>
    <property type="molecule type" value="Genomic_DNA"/>
</dbReference>
<organism evidence="1 2">
    <name type="scientific">Dentiscutata erythropus</name>
    <dbReference type="NCBI Taxonomy" id="1348616"/>
    <lineage>
        <taxon>Eukaryota</taxon>
        <taxon>Fungi</taxon>
        <taxon>Fungi incertae sedis</taxon>
        <taxon>Mucoromycota</taxon>
        <taxon>Glomeromycotina</taxon>
        <taxon>Glomeromycetes</taxon>
        <taxon>Diversisporales</taxon>
        <taxon>Gigasporaceae</taxon>
        <taxon>Dentiscutata</taxon>
    </lineage>
</organism>
<dbReference type="AlphaFoldDB" id="A0A9N9H1H8"/>
<keyword evidence="2" id="KW-1185">Reference proteome</keyword>
<protein>
    <submittedName>
        <fullName evidence="1">27920_t:CDS:1</fullName>
    </submittedName>
</protein>
<sequence>MKELTVQVLPHSEAHLLWKWREIQINGSFSTWSFHLDLVIHNFKVNSDPDKIEVKKNENKALIHFQESSEMSYVLGASIGGHCHKTKIEVEYESGKCSM</sequence>
<comment type="caution">
    <text evidence="1">The sequence shown here is derived from an EMBL/GenBank/DDBJ whole genome shotgun (WGS) entry which is preliminary data.</text>
</comment>
<evidence type="ECO:0000313" key="1">
    <source>
        <dbReference type="EMBL" id="CAG8641955.1"/>
    </source>
</evidence>
<proteinExistence type="predicted"/>